<dbReference type="GO" id="GO:0034605">
    <property type="term" value="P:cellular response to heat"/>
    <property type="evidence" value="ECO:0007669"/>
    <property type="project" value="TreeGrafter"/>
</dbReference>
<evidence type="ECO:0000256" key="6">
    <source>
        <dbReference type="SAM" id="Coils"/>
    </source>
</evidence>
<evidence type="ECO:0000259" key="7">
    <source>
        <dbReference type="PROSITE" id="PS50045"/>
    </source>
</evidence>
<dbReference type="Pfam" id="PF00004">
    <property type="entry name" value="AAA"/>
    <property type="match status" value="1"/>
</dbReference>
<dbReference type="Proteomes" id="UP000193411">
    <property type="component" value="Unassembled WGS sequence"/>
</dbReference>
<dbReference type="GO" id="GO:0006355">
    <property type="term" value="P:regulation of DNA-templated transcription"/>
    <property type="evidence" value="ECO:0007669"/>
    <property type="project" value="InterPro"/>
</dbReference>
<evidence type="ECO:0000256" key="3">
    <source>
        <dbReference type="ARBA" id="ARBA00022840"/>
    </source>
</evidence>
<dbReference type="GO" id="GO:0006508">
    <property type="term" value="P:proteolysis"/>
    <property type="evidence" value="ECO:0007669"/>
    <property type="project" value="UniProtKB-KW"/>
</dbReference>
<dbReference type="OrthoDB" id="47330at2759"/>
<gene>
    <name evidence="9" type="ORF">BCR44DRAFT_1480138</name>
</gene>
<dbReference type="Pfam" id="PF07724">
    <property type="entry name" value="AAA_2"/>
    <property type="match status" value="1"/>
</dbReference>
<dbReference type="GO" id="GO:0005524">
    <property type="term" value="F:ATP binding"/>
    <property type="evidence" value="ECO:0007669"/>
    <property type="project" value="UniProtKB-KW"/>
</dbReference>
<accession>A0A1Y2HE38</accession>
<protein>
    <submittedName>
        <fullName evidence="9">ATP-dependent Clp protease, ATP-binding subunit ClpB</fullName>
    </submittedName>
</protein>
<comment type="caution">
    <text evidence="9">The sequence shown here is derived from an EMBL/GenBank/DDBJ whole genome shotgun (WGS) entry which is preliminary data.</text>
</comment>
<dbReference type="SUPFAM" id="SSF52540">
    <property type="entry name" value="P-loop containing nucleoside triphosphate hydrolases"/>
    <property type="match status" value="2"/>
</dbReference>
<dbReference type="Pfam" id="PF17871">
    <property type="entry name" value="AAA_lid_9"/>
    <property type="match status" value="1"/>
</dbReference>
<dbReference type="Gene3D" id="3.40.50.300">
    <property type="entry name" value="P-loop containing nucleotide triphosphate hydrolases"/>
    <property type="match status" value="2"/>
</dbReference>
<dbReference type="PROSITE" id="PS51903">
    <property type="entry name" value="CLP_R"/>
    <property type="match status" value="1"/>
</dbReference>
<dbReference type="Gene3D" id="1.10.1780.10">
    <property type="entry name" value="Clp, N-terminal domain"/>
    <property type="match status" value="1"/>
</dbReference>
<dbReference type="InterPro" id="IPR003959">
    <property type="entry name" value="ATPase_AAA_core"/>
</dbReference>
<dbReference type="CDD" id="cd00009">
    <property type="entry name" value="AAA"/>
    <property type="match status" value="1"/>
</dbReference>
<dbReference type="Pfam" id="PF02861">
    <property type="entry name" value="Clp_N"/>
    <property type="match status" value="1"/>
</dbReference>
<dbReference type="AlphaFoldDB" id="A0A1Y2HE38"/>
<proteinExistence type="predicted"/>
<keyword evidence="4" id="KW-0143">Chaperone</keyword>
<evidence type="ECO:0000256" key="2">
    <source>
        <dbReference type="ARBA" id="ARBA00022741"/>
    </source>
</evidence>
<keyword evidence="3 9" id="KW-0067">ATP-binding</keyword>
<keyword evidence="6" id="KW-0175">Coiled coil</keyword>
<dbReference type="STRING" id="765915.A0A1Y2HE38"/>
<keyword evidence="9" id="KW-0378">Hydrolase</keyword>
<evidence type="ECO:0000256" key="1">
    <source>
        <dbReference type="ARBA" id="ARBA00022737"/>
    </source>
</evidence>
<dbReference type="FunFam" id="3.40.50.300:FF:000025">
    <property type="entry name" value="ATP-dependent Clp protease subunit"/>
    <property type="match status" value="1"/>
</dbReference>
<dbReference type="InterPro" id="IPR041546">
    <property type="entry name" value="ClpA/ClpB_AAA_lid"/>
</dbReference>
<dbReference type="InterPro" id="IPR001270">
    <property type="entry name" value="ClpA/B"/>
</dbReference>
<dbReference type="Gene3D" id="6.10.140.130">
    <property type="match status" value="1"/>
</dbReference>
<dbReference type="PRINTS" id="PR00300">
    <property type="entry name" value="CLPPROTEASEA"/>
</dbReference>
<dbReference type="InterPro" id="IPR004176">
    <property type="entry name" value="Clp_R_N"/>
</dbReference>
<reference evidence="9 10" key="1">
    <citation type="submission" date="2016-07" db="EMBL/GenBank/DDBJ databases">
        <title>Pervasive Adenine N6-methylation of Active Genes in Fungi.</title>
        <authorList>
            <consortium name="DOE Joint Genome Institute"/>
            <person name="Mondo S.J."/>
            <person name="Dannebaum R.O."/>
            <person name="Kuo R.C."/>
            <person name="Labutti K."/>
            <person name="Haridas S."/>
            <person name="Kuo A."/>
            <person name="Salamov A."/>
            <person name="Ahrendt S.R."/>
            <person name="Lipzen A."/>
            <person name="Sullivan W."/>
            <person name="Andreopoulos W.B."/>
            <person name="Clum A."/>
            <person name="Lindquist E."/>
            <person name="Daum C."/>
            <person name="Ramamoorthy G.K."/>
            <person name="Gryganskyi A."/>
            <person name="Culley D."/>
            <person name="Magnuson J.K."/>
            <person name="James T.Y."/>
            <person name="O'Malley M.A."/>
            <person name="Stajich J.E."/>
            <person name="Spatafora J.W."/>
            <person name="Visel A."/>
            <person name="Grigoriev I.V."/>
        </authorList>
    </citation>
    <scope>NUCLEOTIDE SEQUENCE [LARGE SCALE GENOMIC DNA]</scope>
    <source>
        <strain evidence="9 10">PL171</strain>
    </source>
</reference>
<dbReference type="GO" id="GO:0005737">
    <property type="term" value="C:cytoplasm"/>
    <property type="evidence" value="ECO:0007669"/>
    <property type="project" value="TreeGrafter"/>
</dbReference>
<organism evidence="9 10">
    <name type="scientific">Catenaria anguillulae PL171</name>
    <dbReference type="NCBI Taxonomy" id="765915"/>
    <lineage>
        <taxon>Eukaryota</taxon>
        <taxon>Fungi</taxon>
        <taxon>Fungi incertae sedis</taxon>
        <taxon>Blastocladiomycota</taxon>
        <taxon>Blastocladiomycetes</taxon>
        <taxon>Blastocladiales</taxon>
        <taxon>Catenariaceae</taxon>
        <taxon>Catenaria</taxon>
    </lineage>
</organism>
<dbReference type="SMART" id="SM01086">
    <property type="entry name" value="ClpB_D2-small"/>
    <property type="match status" value="1"/>
</dbReference>
<sequence length="763" mass="84839">MALNPDNFTESTAKVFQRAIGIAREWEHVQVAPAHLSTALLDDPSKFLANVLSKAGAEVTPIERIIKRHLSKLPTQSPPPPDVSLSPAALAVLKKAQDLQKQQKDSHLAIDHLILALVDAAPEWEAALKEANVSKKAIERTIAGIRGNRRVESKSADEQYDALSKYAIDLTAMAEQGKLDPVLGRDDVIRRCIQILSRRTKSNPVLIGEPGVGKSAVVEGLARRMVNGDYRGEFEERLKSVLSEVKEAEGRIILFIDEIHTPMLARGELRCIGATTLNEYQQHIEKDAAFERRFQNTHHGVRITDAAISIDCLDEACANVRVALDSQPEEIDRLDRKYLQLEIEAAALAKEKDKASQDRRIAVQEEMARIQDELRPLKLRYEREKGHVDELRQLAVKRRGDVATAADLRYYAIPDVQKRMEQIQKQKKLREESGDADDMLTEVVTAEHVTEVVARWTGIPVQKLSKSQADRLLHLQDELAKRVVGQDEAIKAVSEAILRSRAGLSRREQPTGSFLFLGSTGTGKTETAKALAEQLFDDAKNVVRIDCSELMEQHAVARLIGAPPGYVGHDEGGRLTEAVRRRPYSVVLFDEVEKAHPQVLNVLLQVLDDGRLTDGKGRTVAFNNTIIILTSNLGAYHLSDLLSNAGNQESIEITPTVRGRVMQEVRAHFRPELLNRLDDIVIFHPLGKKELRGIARLQLKAVQDRLGERGIALQATDAALDSILTASWDPQYGGRPVRRFLEHVVVTQLSKMILAAKSAKGKP</sequence>
<feature type="coiled-coil region" evidence="6">
    <location>
        <begin position="331"/>
        <end position="358"/>
    </location>
</feature>
<dbReference type="InterPro" id="IPR027417">
    <property type="entry name" value="P-loop_NTPase"/>
</dbReference>
<evidence type="ECO:0000313" key="9">
    <source>
        <dbReference type="EMBL" id="ORZ32848.1"/>
    </source>
</evidence>
<dbReference type="InterPro" id="IPR002078">
    <property type="entry name" value="Sigma_54_int"/>
</dbReference>
<dbReference type="InterPro" id="IPR019489">
    <property type="entry name" value="Clp_ATPase_C"/>
</dbReference>
<keyword evidence="2" id="KW-0547">Nucleotide-binding</keyword>
<evidence type="ECO:0000256" key="5">
    <source>
        <dbReference type="PROSITE-ProRule" id="PRU01251"/>
    </source>
</evidence>
<dbReference type="InterPro" id="IPR028299">
    <property type="entry name" value="ClpA/B_CS2"/>
</dbReference>
<dbReference type="PANTHER" id="PTHR11638">
    <property type="entry name" value="ATP-DEPENDENT CLP PROTEASE"/>
    <property type="match status" value="1"/>
</dbReference>
<dbReference type="PANTHER" id="PTHR11638:SF18">
    <property type="entry name" value="HEAT SHOCK PROTEIN 104"/>
    <property type="match status" value="1"/>
</dbReference>
<name>A0A1Y2HE38_9FUNG</name>
<dbReference type="CDD" id="cd19499">
    <property type="entry name" value="RecA-like_ClpB_Hsp104-like"/>
    <property type="match status" value="1"/>
</dbReference>
<dbReference type="SMART" id="SM00382">
    <property type="entry name" value="AAA"/>
    <property type="match status" value="2"/>
</dbReference>
<dbReference type="Pfam" id="PF10431">
    <property type="entry name" value="ClpB_D2-small"/>
    <property type="match status" value="1"/>
</dbReference>
<evidence type="ECO:0000313" key="10">
    <source>
        <dbReference type="Proteomes" id="UP000193411"/>
    </source>
</evidence>
<keyword evidence="10" id="KW-1185">Reference proteome</keyword>
<dbReference type="PROSITE" id="PS50045">
    <property type="entry name" value="SIGMA54_INTERACT_4"/>
    <property type="match status" value="1"/>
</dbReference>
<dbReference type="PROSITE" id="PS00871">
    <property type="entry name" value="CLPAB_2"/>
    <property type="match status" value="1"/>
</dbReference>
<dbReference type="Gene3D" id="1.10.8.60">
    <property type="match status" value="1"/>
</dbReference>
<dbReference type="SUPFAM" id="SSF81923">
    <property type="entry name" value="Double Clp-N motif"/>
    <property type="match status" value="1"/>
</dbReference>
<keyword evidence="9" id="KW-0645">Protease</keyword>
<keyword evidence="1 5" id="KW-0677">Repeat</keyword>
<dbReference type="GO" id="GO:0016887">
    <property type="term" value="F:ATP hydrolysis activity"/>
    <property type="evidence" value="ECO:0007669"/>
    <property type="project" value="InterPro"/>
</dbReference>
<feature type="domain" description="Sigma-54 factor interaction" evidence="7">
    <location>
        <begin position="483"/>
        <end position="728"/>
    </location>
</feature>
<dbReference type="InterPro" id="IPR003593">
    <property type="entry name" value="AAA+_ATPase"/>
</dbReference>
<dbReference type="InterPro" id="IPR050130">
    <property type="entry name" value="ClpA_ClpB"/>
</dbReference>
<evidence type="ECO:0000256" key="4">
    <source>
        <dbReference type="ARBA" id="ARBA00023186"/>
    </source>
</evidence>
<feature type="domain" description="Clp R" evidence="8">
    <location>
        <begin position="5"/>
        <end position="148"/>
    </location>
</feature>
<evidence type="ECO:0000259" key="8">
    <source>
        <dbReference type="PROSITE" id="PS51903"/>
    </source>
</evidence>
<dbReference type="EMBL" id="MCFL01000041">
    <property type="protein sequence ID" value="ORZ32848.1"/>
    <property type="molecule type" value="Genomic_DNA"/>
</dbReference>
<dbReference type="InterPro" id="IPR036628">
    <property type="entry name" value="Clp_N_dom_sf"/>
</dbReference>
<dbReference type="GO" id="GO:0008233">
    <property type="term" value="F:peptidase activity"/>
    <property type="evidence" value="ECO:0007669"/>
    <property type="project" value="UniProtKB-KW"/>
</dbReference>